<dbReference type="EMBL" id="JAYKXP010000051">
    <property type="protein sequence ID" value="KAK7036405.1"/>
    <property type="molecule type" value="Genomic_DNA"/>
</dbReference>
<evidence type="ECO:0000313" key="2">
    <source>
        <dbReference type="EMBL" id="KAK7036405.1"/>
    </source>
</evidence>
<comment type="caution">
    <text evidence="2">The sequence shown here is derived from an EMBL/GenBank/DDBJ whole genome shotgun (WGS) entry which is preliminary data.</text>
</comment>
<protein>
    <submittedName>
        <fullName evidence="2">Uncharacterized protein</fullName>
    </submittedName>
</protein>
<accession>A0AAW0CAV4</accession>
<feature type="compositionally biased region" description="Polar residues" evidence="1">
    <location>
        <begin position="116"/>
        <end position="130"/>
    </location>
</feature>
<feature type="compositionally biased region" description="Basic and acidic residues" evidence="1">
    <location>
        <begin position="219"/>
        <end position="228"/>
    </location>
</feature>
<feature type="compositionally biased region" description="Low complexity" evidence="1">
    <location>
        <begin position="586"/>
        <end position="601"/>
    </location>
</feature>
<feature type="region of interest" description="Disordered" evidence="1">
    <location>
        <begin position="360"/>
        <end position="397"/>
    </location>
</feature>
<feature type="compositionally biased region" description="Acidic residues" evidence="1">
    <location>
        <begin position="519"/>
        <end position="534"/>
    </location>
</feature>
<feature type="compositionally biased region" description="Acidic residues" evidence="1">
    <location>
        <begin position="492"/>
        <end position="511"/>
    </location>
</feature>
<feature type="compositionally biased region" description="Basic residues" evidence="1">
    <location>
        <begin position="539"/>
        <end position="551"/>
    </location>
</feature>
<feature type="compositionally biased region" description="Basic and acidic residues" evidence="1">
    <location>
        <begin position="564"/>
        <end position="574"/>
    </location>
</feature>
<keyword evidence="3" id="KW-1185">Reference proteome</keyword>
<dbReference type="AlphaFoldDB" id="A0AAW0CAV4"/>
<feature type="compositionally biased region" description="Basic residues" evidence="1">
    <location>
        <begin position="474"/>
        <end position="488"/>
    </location>
</feature>
<feature type="compositionally biased region" description="Basic residues" evidence="1">
    <location>
        <begin position="445"/>
        <end position="456"/>
    </location>
</feature>
<organism evidence="2 3">
    <name type="scientific">Paramarasmius palmivorus</name>
    <dbReference type="NCBI Taxonomy" id="297713"/>
    <lineage>
        <taxon>Eukaryota</taxon>
        <taxon>Fungi</taxon>
        <taxon>Dikarya</taxon>
        <taxon>Basidiomycota</taxon>
        <taxon>Agaricomycotina</taxon>
        <taxon>Agaricomycetes</taxon>
        <taxon>Agaricomycetidae</taxon>
        <taxon>Agaricales</taxon>
        <taxon>Marasmiineae</taxon>
        <taxon>Marasmiaceae</taxon>
        <taxon>Paramarasmius</taxon>
    </lineage>
</organism>
<feature type="region of interest" description="Disordered" evidence="1">
    <location>
        <begin position="184"/>
        <end position="234"/>
    </location>
</feature>
<evidence type="ECO:0000256" key="1">
    <source>
        <dbReference type="SAM" id="MobiDB-lite"/>
    </source>
</evidence>
<gene>
    <name evidence="2" type="ORF">VNI00_011602</name>
</gene>
<feature type="region of interest" description="Disordered" evidence="1">
    <location>
        <begin position="440"/>
        <end position="634"/>
    </location>
</feature>
<proteinExistence type="predicted"/>
<feature type="compositionally biased region" description="Acidic residues" evidence="1">
    <location>
        <begin position="53"/>
        <end position="70"/>
    </location>
</feature>
<reference evidence="2 3" key="1">
    <citation type="submission" date="2024-01" db="EMBL/GenBank/DDBJ databases">
        <title>A draft genome for a cacao thread blight-causing isolate of Paramarasmius palmivorus.</title>
        <authorList>
            <person name="Baruah I.K."/>
            <person name="Bukari Y."/>
            <person name="Amoako-Attah I."/>
            <person name="Meinhardt L.W."/>
            <person name="Bailey B.A."/>
            <person name="Cohen S.P."/>
        </authorList>
    </citation>
    <scope>NUCLEOTIDE SEQUENCE [LARGE SCALE GENOMIC DNA]</scope>
    <source>
        <strain evidence="2 3">GH-12</strain>
    </source>
</reference>
<evidence type="ECO:0000313" key="3">
    <source>
        <dbReference type="Proteomes" id="UP001383192"/>
    </source>
</evidence>
<name>A0AAW0CAV4_9AGAR</name>
<feature type="region of interest" description="Disordered" evidence="1">
    <location>
        <begin position="42"/>
        <end position="138"/>
    </location>
</feature>
<dbReference type="Proteomes" id="UP001383192">
    <property type="component" value="Unassembled WGS sequence"/>
</dbReference>
<sequence>MGKRKLVPAALHAELSQYSSLLRALRTSNTLDVTAQLTQHQESLKGKERAIESDSEDGDLDDIDVDEELDEYNRYDNTLSEGAASSEFRPWSPPPPLSSLWSSSPGRSLKRKRSIEPSSQASSPFNTPEPSTRDGVNERAQINRLSRDNWTRWPLLVDDVPLPEWSLQDEIAHIVSFLQRHSHSQSISNTPPPVHTYGDSPPDPDPEESIPPSSSIPAESDHSDRDSDVAIDPPPFLPSLTLTANHLLQRTFAALAFITPPRPPSMQNRLDPIGWETVLEAFALASLQTPGNPHDLEATHRIVEKVRQRMEVIYGPSQPKVRKHLRPTLGNETSSPVRVISTPAKRMDTMTTAGNAEGSLSILDGSIDVPTQPPPSTPRRARIASPPRNSSLPLPAAPDASFITHRLQIVAESRKQLAGSLSMLGASTSSLFDVPALETSNTKARLSRPRARKSVPPKRGPQVLVASSSITSHISRRKSRKTNLKKRREGNEGEEDDVVAEQEPMDSEEDEHSSQGSEQDIEDLDGEEQLDDQEERSTSRRKHKRTHKYAKKPKEDGTGDMEDATPRGDDEGLHTRIKKPPAETIASSSATKRSTRASKTSPVKAPTTSSASKKRGKSSTKYKSAEFIEDSDVD</sequence>
<feature type="compositionally biased region" description="Basic and acidic residues" evidence="1">
    <location>
        <begin position="42"/>
        <end position="52"/>
    </location>
</feature>